<evidence type="ECO:0000313" key="4">
    <source>
        <dbReference type="Proteomes" id="UP000295418"/>
    </source>
</evidence>
<evidence type="ECO:0000259" key="2">
    <source>
        <dbReference type="Pfam" id="PF07833"/>
    </source>
</evidence>
<gene>
    <name evidence="3" type="ORF">E0485_09195</name>
</gene>
<dbReference type="InterPro" id="IPR036582">
    <property type="entry name" value="Mao_N_sf"/>
</dbReference>
<proteinExistence type="predicted"/>
<dbReference type="InterPro" id="IPR012854">
    <property type="entry name" value="Cu_amine_oxidase-like_N"/>
</dbReference>
<dbReference type="OrthoDB" id="1864213at2"/>
<dbReference type="EMBL" id="SKFG01000006">
    <property type="protein sequence ID" value="TCZ78282.1"/>
    <property type="molecule type" value="Genomic_DNA"/>
</dbReference>
<feature type="domain" description="Copper amine oxidase-like N-terminal" evidence="2">
    <location>
        <begin position="81"/>
        <end position="188"/>
    </location>
</feature>
<feature type="compositionally biased region" description="Basic and acidic residues" evidence="1">
    <location>
        <begin position="60"/>
        <end position="70"/>
    </location>
</feature>
<accession>A0A4V2WP75</accession>
<dbReference type="SUPFAM" id="SSF55383">
    <property type="entry name" value="Copper amine oxidase, domain N"/>
    <property type="match status" value="1"/>
</dbReference>
<organism evidence="3 4">
    <name type="scientific">Paenibacillus albiflavus</name>
    <dbReference type="NCBI Taxonomy" id="2545760"/>
    <lineage>
        <taxon>Bacteria</taxon>
        <taxon>Bacillati</taxon>
        <taxon>Bacillota</taxon>
        <taxon>Bacilli</taxon>
        <taxon>Bacillales</taxon>
        <taxon>Paenibacillaceae</taxon>
        <taxon>Paenibacillus</taxon>
    </lineage>
</organism>
<name>A0A4V2WP75_9BACL</name>
<dbReference type="Proteomes" id="UP000295418">
    <property type="component" value="Unassembled WGS sequence"/>
</dbReference>
<evidence type="ECO:0000256" key="1">
    <source>
        <dbReference type="SAM" id="MobiDB-lite"/>
    </source>
</evidence>
<feature type="region of interest" description="Disordered" evidence="1">
    <location>
        <begin position="48"/>
        <end position="70"/>
    </location>
</feature>
<protein>
    <submittedName>
        <fullName evidence="3">Copper amine oxidase N-terminal domain-containing protein</fullName>
    </submittedName>
</protein>
<dbReference type="AlphaFoldDB" id="A0A4V2WP75"/>
<evidence type="ECO:0000313" key="3">
    <source>
        <dbReference type="EMBL" id="TCZ78282.1"/>
    </source>
</evidence>
<dbReference type="Gene3D" id="3.30.457.10">
    <property type="entry name" value="Copper amine oxidase-like, N-terminal domain"/>
    <property type="match status" value="1"/>
</dbReference>
<comment type="caution">
    <text evidence="3">The sequence shown here is derived from an EMBL/GenBank/DDBJ whole genome shotgun (WGS) entry which is preliminary data.</text>
</comment>
<reference evidence="3 4" key="1">
    <citation type="submission" date="2019-03" db="EMBL/GenBank/DDBJ databases">
        <authorList>
            <person name="Kim M.K.M."/>
        </authorList>
    </citation>
    <scope>NUCLEOTIDE SEQUENCE [LARGE SCALE GENOMIC DNA]</scope>
    <source>
        <strain evidence="3 4">18JY21-1</strain>
    </source>
</reference>
<keyword evidence="4" id="KW-1185">Reference proteome</keyword>
<sequence length="588" mass="66218">MHMKGEELSLKKQLVGILLSLSFLIGMLPFPSAEASTKDECYEQVREARMPRPSSAIDSSGKEVKLDNSARPHPENEVYACVNGALLVTDVPIAEEQGSTLIPMRALLEALKADIQWDTKTNTVTAKLEDQTIRLQVDNPVATINGQELAMQVPARMIQNRVLVPLRFVSEQLNSSVVWQPGKRIIHIYSYPELRVKALSGISSNETDDYSYNNYFSTSSRYLFNSNGIMTMAEEKLNDLHIQQFNSDFLKIKDFSVPFELSNLGGVHAGEDGNYYAIFGDGNLEESSAKSVYRIVKYDKNWTKLDQLDIKDVYVTIPFRSSNLSMDSYQGKLVVYSARQRYLTPDDGLHHQSNIVFQVDMKTMKLLYAEGMWPRNHVSHSFANYVRFDGNKIVYADHGDAYPRSIVVQVEENGQMLSKTDVLKFPGKIGDNYTGARLGGLEVARDNYLVVGSSVSLTERYGQSKAQNLFLGVLPKSSKSAEVQWLTNHSVRSEVEIIETHIVKITDNKFVLMWTEIDRNTNKEVMSYMVVDGTGKELRKATKLVGIASPGNLTPLVKGNTISWYYFNSTNLDPEKKDGIELYELTIE</sequence>
<dbReference type="Pfam" id="PF07833">
    <property type="entry name" value="Cu_amine_oxidN1"/>
    <property type="match status" value="1"/>
</dbReference>